<accession>A0ABP5CVX7</accession>
<evidence type="ECO:0000256" key="1">
    <source>
        <dbReference type="ARBA" id="ARBA00022630"/>
    </source>
</evidence>
<dbReference type="RefSeq" id="WP_344657683.1">
    <property type="nucleotide sequence ID" value="NZ_BAAAQM010000015.1"/>
</dbReference>
<protein>
    <submittedName>
        <fullName evidence="5">4-hydroxybenzoate 3-monooxygenase</fullName>
    </submittedName>
</protein>
<dbReference type="NCBIfam" id="NF006091">
    <property type="entry name" value="PRK08243.1"/>
    <property type="match status" value="1"/>
</dbReference>
<feature type="compositionally biased region" description="Pro residues" evidence="3">
    <location>
        <begin position="12"/>
        <end position="28"/>
    </location>
</feature>
<evidence type="ECO:0000313" key="6">
    <source>
        <dbReference type="Proteomes" id="UP001499854"/>
    </source>
</evidence>
<evidence type="ECO:0000259" key="4">
    <source>
        <dbReference type="Pfam" id="PF01494"/>
    </source>
</evidence>
<dbReference type="InterPro" id="IPR036188">
    <property type="entry name" value="FAD/NAD-bd_sf"/>
</dbReference>
<name>A0ABP5CVX7_9ACTN</name>
<keyword evidence="1" id="KW-0285">Flavoprotein</keyword>
<dbReference type="Proteomes" id="UP001499854">
    <property type="component" value="Unassembled WGS sequence"/>
</dbReference>
<dbReference type="PANTHER" id="PTHR43004:SF3">
    <property type="entry name" value="P-HYDROXYBENZOATE HYDROXYLASE"/>
    <property type="match status" value="1"/>
</dbReference>
<feature type="region of interest" description="Disordered" evidence="3">
    <location>
        <begin position="1"/>
        <end position="31"/>
    </location>
</feature>
<dbReference type="SUPFAM" id="SSF51905">
    <property type="entry name" value="FAD/NAD(P)-binding domain"/>
    <property type="match status" value="1"/>
</dbReference>
<evidence type="ECO:0000256" key="2">
    <source>
        <dbReference type="ARBA" id="ARBA00022827"/>
    </source>
</evidence>
<keyword evidence="6" id="KW-1185">Reference proteome</keyword>
<comment type="caution">
    <text evidence="5">The sequence shown here is derived from an EMBL/GenBank/DDBJ whole genome shotgun (WGS) entry which is preliminary data.</text>
</comment>
<gene>
    <name evidence="5" type="ORF">GCM10009838_30710</name>
</gene>
<dbReference type="PANTHER" id="PTHR43004">
    <property type="entry name" value="TRK SYSTEM POTASSIUM UPTAKE PROTEIN"/>
    <property type="match status" value="1"/>
</dbReference>
<evidence type="ECO:0000313" key="5">
    <source>
        <dbReference type="EMBL" id="GAA1969835.1"/>
    </source>
</evidence>
<dbReference type="SUPFAM" id="SSF54373">
    <property type="entry name" value="FAD-linked reductases, C-terminal domain"/>
    <property type="match status" value="1"/>
</dbReference>
<organism evidence="5 6">
    <name type="scientific">Catenulispora subtropica</name>
    <dbReference type="NCBI Taxonomy" id="450798"/>
    <lineage>
        <taxon>Bacteria</taxon>
        <taxon>Bacillati</taxon>
        <taxon>Actinomycetota</taxon>
        <taxon>Actinomycetes</taxon>
        <taxon>Catenulisporales</taxon>
        <taxon>Catenulisporaceae</taxon>
        <taxon>Catenulispora</taxon>
    </lineage>
</organism>
<evidence type="ECO:0000256" key="3">
    <source>
        <dbReference type="SAM" id="MobiDB-lite"/>
    </source>
</evidence>
<reference evidence="6" key="1">
    <citation type="journal article" date="2019" name="Int. J. Syst. Evol. Microbiol.">
        <title>The Global Catalogue of Microorganisms (GCM) 10K type strain sequencing project: providing services to taxonomists for standard genome sequencing and annotation.</title>
        <authorList>
            <consortium name="The Broad Institute Genomics Platform"/>
            <consortium name="The Broad Institute Genome Sequencing Center for Infectious Disease"/>
            <person name="Wu L."/>
            <person name="Ma J."/>
        </authorList>
    </citation>
    <scope>NUCLEOTIDE SEQUENCE [LARGE SCALE GENOMIC DNA]</scope>
    <source>
        <strain evidence="6">JCM 16013</strain>
    </source>
</reference>
<proteinExistence type="predicted"/>
<dbReference type="InterPro" id="IPR002938">
    <property type="entry name" value="FAD-bd"/>
</dbReference>
<dbReference type="EMBL" id="BAAAQM010000015">
    <property type="protein sequence ID" value="GAA1969835.1"/>
    <property type="molecule type" value="Genomic_DNA"/>
</dbReference>
<dbReference type="InterPro" id="IPR050641">
    <property type="entry name" value="RIFMO-like"/>
</dbReference>
<dbReference type="Gene3D" id="3.30.9.10">
    <property type="entry name" value="D-Amino Acid Oxidase, subunit A, domain 2"/>
    <property type="match status" value="1"/>
</dbReference>
<dbReference type="PRINTS" id="PR00420">
    <property type="entry name" value="RNGMNOXGNASE"/>
</dbReference>
<sequence>MTVPSNTGATPAPAPASAPTPAPAPASTPAPARTRVGIIGAGPAGLLLAQLLDRAGVDTVVLEARNRAYVEHRQRAGLLEQATVDVLRAAGAGARLDREGLVHDGVELRFDRRSHRIDFPSLADGRRVTIYAQTEIVKDLIALRLAAGRPLLFEAVAQEIAGIDTDTPAIHYFHADGEHTLDCDFVVACDGFHGIGRQSVPEHALTTYAREYPFAWLGILADVPPSCEELIYARHERGFALHSMRSEHVSRLYLQVAPDDRVEDWPDERIWDELELRFAVEGDWKLERGPITEKGITPMRSFVAEPMRHGRLFLAGDAAHIVPPTGAKGLNLAAADVTLLARAFEDWYARGDDAGLNEYSDRALRRIWRAQHFSNWMTTMLHPDPREDAFTAALHLSQLDYVATSPAAAATLAENYTGLPLA</sequence>
<dbReference type="Gene3D" id="3.50.50.60">
    <property type="entry name" value="FAD/NAD(P)-binding domain"/>
    <property type="match status" value="1"/>
</dbReference>
<dbReference type="Pfam" id="PF01494">
    <property type="entry name" value="FAD_binding_3"/>
    <property type="match status" value="1"/>
</dbReference>
<feature type="domain" description="FAD-binding" evidence="4">
    <location>
        <begin position="33"/>
        <end position="373"/>
    </location>
</feature>
<keyword evidence="2" id="KW-0274">FAD</keyword>